<keyword evidence="1" id="KW-0472">Membrane</keyword>
<name>A0ABQ3ZKW2_9ACTN</name>
<accession>A0ABQ3ZKW2</accession>
<keyword evidence="1" id="KW-1133">Transmembrane helix</keyword>
<dbReference type="RefSeq" id="WP_203836459.1">
    <property type="nucleotide sequence ID" value="NZ_BAAATV010000005.1"/>
</dbReference>
<evidence type="ECO:0000313" key="3">
    <source>
        <dbReference type="Proteomes" id="UP000603200"/>
    </source>
</evidence>
<evidence type="ECO:0000313" key="2">
    <source>
        <dbReference type="EMBL" id="GIE19235.1"/>
    </source>
</evidence>
<dbReference type="Proteomes" id="UP000603200">
    <property type="component" value="Unassembled WGS sequence"/>
</dbReference>
<protein>
    <submittedName>
        <fullName evidence="2">Uncharacterized protein</fullName>
    </submittedName>
</protein>
<dbReference type="EMBL" id="BOMN01000027">
    <property type="protein sequence ID" value="GIE19235.1"/>
    <property type="molecule type" value="Genomic_DNA"/>
</dbReference>
<sequence>MPDHIENLFAGLRADTLPQVLPPGTGAARRTVRRRKTIRLVSVATAALAVAGVVTVAGLPRMSDRQQPVAASQWVSKARAAVLERHGEGHGDVDVTIAGRQASDGTVTADGTAYFDDVNPAGYTLTVACGGPGVLTVATSLTHDSGDPIDLGGQVLTCGAEPEAADLQFRVQSTGTLTVSLSGDAQAVGSAGYALALYLNADSGEPATVSPQARYNVGRANSLLSAGPETQQDSLTTEADSQSTIVETKKAGEYQLRVACAGGGSVQLIVGQMELKNGTFVQHEGFVFEDTVQCVDVGPTPYPGLIDLPMPKNSAVSVTIKPDEAARNTAGLAFTLQRS</sequence>
<organism evidence="2 3">
    <name type="scientific">Winogradskya humida</name>
    <dbReference type="NCBI Taxonomy" id="113566"/>
    <lineage>
        <taxon>Bacteria</taxon>
        <taxon>Bacillati</taxon>
        <taxon>Actinomycetota</taxon>
        <taxon>Actinomycetes</taxon>
        <taxon>Micromonosporales</taxon>
        <taxon>Micromonosporaceae</taxon>
        <taxon>Winogradskya</taxon>
    </lineage>
</organism>
<keyword evidence="1" id="KW-0812">Transmembrane</keyword>
<gene>
    <name evidence="2" type="ORF">Ahu01nite_023370</name>
</gene>
<reference evidence="2 3" key="1">
    <citation type="submission" date="2021-01" db="EMBL/GenBank/DDBJ databases">
        <title>Whole genome shotgun sequence of Actinoplanes humidus NBRC 14915.</title>
        <authorList>
            <person name="Komaki H."/>
            <person name="Tamura T."/>
        </authorList>
    </citation>
    <scope>NUCLEOTIDE SEQUENCE [LARGE SCALE GENOMIC DNA]</scope>
    <source>
        <strain evidence="2 3">NBRC 14915</strain>
    </source>
</reference>
<proteinExistence type="predicted"/>
<comment type="caution">
    <text evidence="2">The sequence shown here is derived from an EMBL/GenBank/DDBJ whole genome shotgun (WGS) entry which is preliminary data.</text>
</comment>
<evidence type="ECO:0000256" key="1">
    <source>
        <dbReference type="SAM" id="Phobius"/>
    </source>
</evidence>
<feature type="transmembrane region" description="Helical" evidence="1">
    <location>
        <begin position="38"/>
        <end position="59"/>
    </location>
</feature>
<keyword evidence="3" id="KW-1185">Reference proteome</keyword>